<accession>A0ACC2KBN8</accession>
<keyword evidence="2" id="KW-1185">Reference proteome</keyword>
<comment type="caution">
    <text evidence="1">The sequence shown here is derived from an EMBL/GenBank/DDBJ whole genome shotgun (WGS) entry which is preliminary data.</text>
</comment>
<protein>
    <submittedName>
        <fullName evidence="1">Uncharacterized protein</fullName>
    </submittedName>
</protein>
<dbReference type="EMBL" id="CM056812">
    <property type="protein sequence ID" value="KAJ8618481.1"/>
    <property type="molecule type" value="Genomic_DNA"/>
</dbReference>
<evidence type="ECO:0000313" key="2">
    <source>
        <dbReference type="Proteomes" id="UP001234297"/>
    </source>
</evidence>
<proteinExistence type="predicted"/>
<reference evidence="1 2" key="1">
    <citation type="journal article" date="2022" name="Hortic Res">
        <title>A haplotype resolved chromosomal level avocado genome allows analysis of novel avocado genes.</title>
        <authorList>
            <person name="Nath O."/>
            <person name="Fletcher S.J."/>
            <person name="Hayward A."/>
            <person name="Shaw L.M."/>
            <person name="Masouleh A.K."/>
            <person name="Furtado A."/>
            <person name="Henry R.J."/>
            <person name="Mitter N."/>
        </authorList>
    </citation>
    <scope>NUCLEOTIDE SEQUENCE [LARGE SCALE GENOMIC DNA]</scope>
    <source>
        <strain evidence="2">cv. Hass</strain>
    </source>
</reference>
<gene>
    <name evidence="1" type="ORF">MRB53_014667</name>
</gene>
<sequence>MSALFATGEVMTQSQTTTDKTANVVLDIESLVQSSDKTSGSPKMTKALSRKGSSRIERRNAEDQEIDEASRKIVVKAISQLEALKPPLMINKPSALVTSIPNGSSLADTGDGRNKRLGRFVAIHPKKILLIFATL</sequence>
<name>A0ACC2KBN8_PERAE</name>
<evidence type="ECO:0000313" key="1">
    <source>
        <dbReference type="EMBL" id="KAJ8618481.1"/>
    </source>
</evidence>
<dbReference type="Proteomes" id="UP001234297">
    <property type="component" value="Chromosome 4"/>
</dbReference>
<organism evidence="1 2">
    <name type="scientific">Persea americana</name>
    <name type="common">Avocado</name>
    <dbReference type="NCBI Taxonomy" id="3435"/>
    <lineage>
        <taxon>Eukaryota</taxon>
        <taxon>Viridiplantae</taxon>
        <taxon>Streptophyta</taxon>
        <taxon>Embryophyta</taxon>
        <taxon>Tracheophyta</taxon>
        <taxon>Spermatophyta</taxon>
        <taxon>Magnoliopsida</taxon>
        <taxon>Magnoliidae</taxon>
        <taxon>Laurales</taxon>
        <taxon>Lauraceae</taxon>
        <taxon>Persea</taxon>
    </lineage>
</organism>